<dbReference type="NCBIfam" id="TIGR03317">
    <property type="entry name" value="ygfZ_signature"/>
    <property type="match status" value="1"/>
</dbReference>
<comment type="caution">
    <text evidence="3">The sequence shown here is derived from an EMBL/GenBank/DDBJ whole genome shotgun (WGS) entry which is preliminary data.</text>
</comment>
<evidence type="ECO:0000256" key="1">
    <source>
        <dbReference type="ARBA" id="ARBA00022946"/>
    </source>
</evidence>
<dbReference type="Gene3D" id="3.30.1360.120">
    <property type="entry name" value="Probable tRNA modification gtpase trme, domain 1"/>
    <property type="match status" value="2"/>
</dbReference>
<feature type="domain" description="CAF17 C-terminal" evidence="2">
    <location>
        <begin position="196"/>
        <end position="267"/>
    </location>
</feature>
<dbReference type="PANTHER" id="PTHR22602">
    <property type="entry name" value="TRANSFERASE CAF17, MITOCHONDRIAL-RELATED"/>
    <property type="match status" value="1"/>
</dbReference>
<dbReference type="EMBL" id="QYRN01000004">
    <property type="protein sequence ID" value="RIY01345.1"/>
    <property type="molecule type" value="Genomic_DNA"/>
</dbReference>
<dbReference type="OrthoDB" id="9796287at2"/>
<reference evidence="4" key="1">
    <citation type="submission" date="2018-09" db="EMBL/GenBank/DDBJ databases">
        <authorList>
            <person name="Tuo L."/>
        </authorList>
    </citation>
    <scope>NUCLEOTIDE SEQUENCE [LARGE SCALE GENOMIC DNA]</scope>
    <source>
        <strain evidence="4">M2BS4Y-1</strain>
    </source>
</reference>
<organism evidence="3 4">
    <name type="scientific">Aureimonas flava</name>
    <dbReference type="NCBI Taxonomy" id="2320271"/>
    <lineage>
        <taxon>Bacteria</taxon>
        <taxon>Pseudomonadati</taxon>
        <taxon>Pseudomonadota</taxon>
        <taxon>Alphaproteobacteria</taxon>
        <taxon>Hyphomicrobiales</taxon>
        <taxon>Aurantimonadaceae</taxon>
        <taxon>Aureimonas</taxon>
    </lineage>
</organism>
<evidence type="ECO:0000259" key="2">
    <source>
        <dbReference type="Pfam" id="PF25455"/>
    </source>
</evidence>
<dbReference type="InterPro" id="IPR045179">
    <property type="entry name" value="YgfZ/GcvT"/>
</dbReference>
<dbReference type="PANTHER" id="PTHR22602:SF0">
    <property type="entry name" value="TRANSFERASE CAF17, MITOCHONDRIAL-RELATED"/>
    <property type="match status" value="1"/>
</dbReference>
<sequence>MPHARLQDRATLHLTGAEAEPFLQNLVTADLAALGTGEARPAALLTPQGKILFDFLVSRIADGLRLDVAAGARGDLAKRLTLYKLRAKVDVAPADELVAAAWEQTSAPEGALADRRFPDGVFRLYGAQDAMDDGDPAAFEALRLSLGVAEAERDFPGSDVFPHDVLLDQNGGVSFRKGCFVGQEVVSRMQHRGTTRRRVMVLRAEGHLTPGANLDAGGRAIGTVLSAAGSLGIGLVRIDRLADALAAGEPLSADGVRLEAEVPSWAGYALPEAGAGAEA</sequence>
<dbReference type="InterPro" id="IPR017703">
    <property type="entry name" value="YgfZ/GCV_T_CS"/>
</dbReference>
<dbReference type="AlphaFoldDB" id="A0A3A1WLQ3"/>
<keyword evidence="1" id="KW-0809">Transit peptide</keyword>
<keyword evidence="4" id="KW-1185">Reference proteome</keyword>
<dbReference type="InterPro" id="IPR027266">
    <property type="entry name" value="TrmE/GcvT-like"/>
</dbReference>
<dbReference type="Proteomes" id="UP000265750">
    <property type="component" value="Unassembled WGS sequence"/>
</dbReference>
<evidence type="ECO:0000313" key="4">
    <source>
        <dbReference type="Proteomes" id="UP000265750"/>
    </source>
</evidence>
<dbReference type="InterPro" id="IPR057460">
    <property type="entry name" value="CAF17_C"/>
</dbReference>
<dbReference type="RefSeq" id="WP_119539525.1">
    <property type="nucleotide sequence ID" value="NZ_QYRN01000004.1"/>
</dbReference>
<accession>A0A3A1WLQ3</accession>
<evidence type="ECO:0000313" key="3">
    <source>
        <dbReference type="EMBL" id="RIY01345.1"/>
    </source>
</evidence>
<gene>
    <name evidence="3" type="ORF">D3218_08245</name>
</gene>
<proteinExistence type="predicted"/>
<dbReference type="SUPFAM" id="SSF103025">
    <property type="entry name" value="Folate-binding domain"/>
    <property type="match status" value="1"/>
</dbReference>
<name>A0A3A1WLQ3_9HYPH</name>
<dbReference type="Pfam" id="PF25455">
    <property type="entry name" value="Beta-barrel_CAF17_C"/>
    <property type="match status" value="1"/>
</dbReference>
<dbReference type="GO" id="GO:0016226">
    <property type="term" value="P:iron-sulfur cluster assembly"/>
    <property type="evidence" value="ECO:0007669"/>
    <property type="project" value="TreeGrafter"/>
</dbReference>
<protein>
    <submittedName>
        <fullName evidence="3">Folate-binding protein</fullName>
    </submittedName>
</protein>